<dbReference type="InterPro" id="IPR023765">
    <property type="entry name" value="SBP_5_CS"/>
</dbReference>
<comment type="caution">
    <text evidence="7">The sequence shown here is derived from an EMBL/GenBank/DDBJ whole genome shotgun (WGS) entry which is preliminary data.</text>
</comment>
<feature type="chain" id="PRO_5046519725" evidence="5">
    <location>
        <begin position="22"/>
        <end position="553"/>
    </location>
</feature>
<dbReference type="Gene3D" id="3.10.105.10">
    <property type="entry name" value="Dipeptide-binding Protein, Domain 3"/>
    <property type="match status" value="1"/>
</dbReference>
<dbReference type="PIRSF" id="PIRSF002741">
    <property type="entry name" value="MppA"/>
    <property type="match status" value="1"/>
</dbReference>
<evidence type="ECO:0000256" key="1">
    <source>
        <dbReference type="ARBA" id="ARBA00004193"/>
    </source>
</evidence>
<dbReference type="CDD" id="cd08504">
    <property type="entry name" value="PBP2_OppA"/>
    <property type="match status" value="1"/>
</dbReference>
<comment type="subcellular location">
    <subcellularLocation>
        <location evidence="1">Cell membrane</location>
        <topology evidence="1">Lipid-anchor</topology>
    </subcellularLocation>
</comment>
<dbReference type="RefSeq" id="WP_382393278.1">
    <property type="nucleotide sequence ID" value="NZ_JBHUNA010000020.1"/>
</dbReference>
<dbReference type="Pfam" id="PF00496">
    <property type="entry name" value="SBP_bac_5"/>
    <property type="match status" value="1"/>
</dbReference>
<feature type="signal peptide" evidence="5">
    <location>
        <begin position="1"/>
        <end position="21"/>
    </location>
</feature>
<protein>
    <submittedName>
        <fullName evidence="7">Peptide ABC transporter substrate-binding protein</fullName>
    </submittedName>
</protein>
<keyword evidence="3 5" id="KW-0732">Signal</keyword>
<evidence type="ECO:0000313" key="7">
    <source>
        <dbReference type="EMBL" id="MFD2761109.1"/>
    </source>
</evidence>
<dbReference type="PANTHER" id="PTHR30290:SF79">
    <property type="entry name" value="DIPEPTIDE-BINDING PROTEIN DPPE"/>
    <property type="match status" value="1"/>
</dbReference>
<organism evidence="7 8">
    <name type="scientific">Lentibacillus juripiscarius</name>
    <dbReference type="NCBI Taxonomy" id="257446"/>
    <lineage>
        <taxon>Bacteria</taxon>
        <taxon>Bacillati</taxon>
        <taxon>Bacillota</taxon>
        <taxon>Bacilli</taxon>
        <taxon>Bacillales</taxon>
        <taxon>Bacillaceae</taxon>
        <taxon>Lentibacillus</taxon>
    </lineage>
</organism>
<gene>
    <name evidence="7" type="ORF">ACFSUO_09015</name>
</gene>
<dbReference type="InterPro" id="IPR030678">
    <property type="entry name" value="Peptide/Ni-bd"/>
</dbReference>
<name>A0ABW5V8E0_9BACI</name>
<dbReference type="Proteomes" id="UP001597502">
    <property type="component" value="Unassembled WGS sequence"/>
</dbReference>
<keyword evidence="8" id="KW-1185">Reference proteome</keyword>
<evidence type="ECO:0000259" key="6">
    <source>
        <dbReference type="Pfam" id="PF00496"/>
    </source>
</evidence>
<dbReference type="Gene3D" id="3.40.190.10">
    <property type="entry name" value="Periplasmic binding protein-like II"/>
    <property type="match status" value="1"/>
</dbReference>
<evidence type="ECO:0000313" key="8">
    <source>
        <dbReference type="Proteomes" id="UP001597502"/>
    </source>
</evidence>
<dbReference type="Gene3D" id="3.90.76.10">
    <property type="entry name" value="Dipeptide-binding Protein, Domain 1"/>
    <property type="match status" value="1"/>
</dbReference>
<comment type="similarity">
    <text evidence="2">Belongs to the bacterial solute-binding protein 5 family.</text>
</comment>
<dbReference type="PROSITE" id="PS01040">
    <property type="entry name" value="SBP_BACTERIAL_5"/>
    <property type="match status" value="1"/>
</dbReference>
<proteinExistence type="inferred from homology"/>
<feature type="domain" description="Solute-binding protein family 5" evidence="6">
    <location>
        <begin position="93"/>
        <end position="473"/>
    </location>
</feature>
<dbReference type="PROSITE" id="PS51257">
    <property type="entry name" value="PROKAR_LIPOPROTEIN"/>
    <property type="match status" value="1"/>
</dbReference>
<dbReference type="InterPro" id="IPR039424">
    <property type="entry name" value="SBP_5"/>
</dbReference>
<evidence type="ECO:0000256" key="4">
    <source>
        <dbReference type="SAM" id="MobiDB-lite"/>
    </source>
</evidence>
<feature type="region of interest" description="Disordered" evidence="4">
    <location>
        <begin position="27"/>
        <end position="47"/>
    </location>
</feature>
<accession>A0ABW5V8E0</accession>
<reference evidence="8" key="1">
    <citation type="journal article" date="2019" name="Int. J. Syst. Evol. Microbiol.">
        <title>The Global Catalogue of Microorganisms (GCM) 10K type strain sequencing project: providing services to taxonomists for standard genome sequencing and annotation.</title>
        <authorList>
            <consortium name="The Broad Institute Genomics Platform"/>
            <consortium name="The Broad Institute Genome Sequencing Center for Infectious Disease"/>
            <person name="Wu L."/>
            <person name="Ma J."/>
        </authorList>
    </citation>
    <scope>NUCLEOTIDE SEQUENCE [LARGE SCALE GENOMIC DNA]</scope>
    <source>
        <strain evidence="8">TISTR 1535</strain>
    </source>
</reference>
<dbReference type="EMBL" id="JBHUNA010000020">
    <property type="protein sequence ID" value="MFD2761109.1"/>
    <property type="molecule type" value="Genomic_DNA"/>
</dbReference>
<evidence type="ECO:0000256" key="3">
    <source>
        <dbReference type="ARBA" id="ARBA00022729"/>
    </source>
</evidence>
<evidence type="ECO:0000256" key="2">
    <source>
        <dbReference type="ARBA" id="ARBA00005695"/>
    </source>
</evidence>
<sequence>MNWKNLTITIIMFLIIAGTLAACGGGSSDEANGKSASSDKEDGKEKLADKQELTVNIATEPPALHPQKATDTTSAAVLDQIFEGLTRVNQEGEVKNAMASDIQISDDKKTYTFTIRDDAKWSNGNPVTAKDFEYAWKWMLDPKSTDTDFAYYLYPIKNAEKAKTGEVSLDKVGVTAIDDQTLVVDLKQPTPYFLQLTAHFSFYPVNQKVAQANSDWASDAGEKFVTNGPFLLESWKHKDEIVLKKNPDYWDAETVNLETINMLMVNDPNTELSMYESGELDWAGDPTGTIPLSAIPSLKQSDKLNVSPLAGTYYIEFNTKQEPYNNKNIRKALSMAIDRKAIVKSITKGGQKPAMALVPPVIWEENEQGYFKDNHVKKAKKLLQKGLEEEGLDKLPELIFSFNTNESHKAIAQALQDMWKEKLGIDVKLENKEWNVYLDSLSEGNFEMGRMGWLGSIKDATNFLDMYETTESNNYTGWEDEEYQSLMEQARKETDYQARKELLRQAEQILMEDMPIAPIYFYTNVWLNKDYVKNIKVSSLGGVQYKWGYIAEH</sequence>
<feature type="compositionally biased region" description="Basic and acidic residues" evidence="4">
    <location>
        <begin position="37"/>
        <end position="47"/>
    </location>
</feature>
<evidence type="ECO:0000256" key="5">
    <source>
        <dbReference type="SAM" id="SignalP"/>
    </source>
</evidence>
<dbReference type="SUPFAM" id="SSF53850">
    <property type="entry name" value="Periplasmic binding protein-like II"/>
    <property type="match status" value="1"/>
</dbReference>
<dbReference type="PANTHER" id="PTHR30290">
    <property type="entry name" value="PERIPLASMIC BINDING COMPONENT OF ABC TRANSPORTER"/>
    <property type="match status" value="1"/>
</dbReference>
<dbReference type="InterPro" id="IPR000914">
    <property type="entry name" value="SBP_5_dom"/>
</dbReference>